<dbReference type="SUPFAM" id="SSF53850">
    <property type="entry name" value="Periplasmic binding protein-like II"/>
    <property type="match status" value="1"/>
</dbReference>
<keyword evidence="3" id="KW-0472">Membrane</keyword>
<dbReference type="EMBL" id="QRCT01000016">
    <property type="protein sequence ID" value="RDU24085.1"/>
    <property type="molecule type" value="Genomic_DNA"/>
</dbReference>
<name>A0A371AWX5_9FIRM</name>
<reference evidence="6 7" key="1">
    <citation type="submission" date="2018-07" db="EMBL/GenBank/DDBJ databases">
        <title>Anaerosacharophilus polymeroproducens gen. nov. sp. nov., an anaerobic bacterium isolated from salt field.</title>
        <authorList>
            <person name="Kim W."/>
            <person name="Yang S.-H."/>
            <person name="Oh J."/>
            <person name="Lee J.-H."/>
            <person name="Kwon K.K."/>
        </authorList>
    </citation>
    <scope>NUCLEOTIDE SEQUENCE [LARGE SCALE GENOMIC DNA]</scope>
    <source>
        <strain evidence="6 7">MCWD5</strain>
    </source>
</reference>
<dbReference type="PANTHER" id="PTHR43649">
    <property type="entry name" value="ARABINOSE-BINDING PROTEIN-RELATED"/>
    <property type="match status" value="1"/>
</dbReference>
<keyword evidence="5" id="KW-0449">Lipoprotein</keyword>
<keyword evidence="2" id="KW-0732">Signal</keyword>
<dbReference type="Proteomes" id="UP000255036">
    <property type="component" value="Unassembled WGS sequence"/>
</dbReference>
<dbReference type="InterPro" id="IPR006059">
    <property type="entry name" value="SBP"/>
</dbReference>
<proteinExistence type="predicted"/>
<evidence type="ECO:0000313" key="7">
    <source>
        <dbReference type="Proteomes" id="UP000255036"/>
    </source>
</evidence>
<dbReference type="InterPro" id="IPR050490">
    <property type="entry name" value="Bact_solute-bd_prot1"/>
</dbReference>
<dbReference type="OrthoDB" id="9764112at2"/>
<dbReference type="PANTHER" id="PTHR43649:SF33">
    <property type="entry name" value="POLYGALACTURONAN_RHAMNOGALACTURONAN-BINDING PROTEIN YTCQ"/>
    <property type="match status" value="1"/>
</dbReference>
<organism evidence="6 7">
    <name type="scientific">Anaerosacchariphilus polymeriproducens</name>
    <dbReference type="NCBI Taxonomy" id="1812858"/>
    <lineage>
        <taxon>Bacteria</taxon>
        <taxon>Bacillati</taxon>
        <taxon>Bacillota</taxon>
        <taxon>Clostridia</taxon>
        <taxon>Lachnospirales</taxon>
        <taxon>Lachnospiraceae</taxon>
        <taxon>Anaerosacchariphilus</taxon>
    </lineage>
</organism>
<evidence type="ECO:0000256" key="4">
    <source>
        <dbReference type="ARBA" id="ARBA00023139"/>
    </source>
</evidence>
<accession>A0A371AWX5</accession>
<evidence type="ECO:0000256" key="3">
    <source>
        <dbReference type="ARBA" id="ARBA00023136"/>
    </source>
</evidence>
<dbReference type="AlphaFoldDB" id="A0A371AWX5"/>
<dbReference type="Gene3D" id="3.40.190.10">
    <property type="entry name" value="Periplasmic binding protein-like II"/>
    <property type="match status" value="1"/>
</dbReference>
<comment type="caution">
    <text evidence="6">The sequence shown here is derived from an EMBL/GenBank/DDBJ whole genome shotgun (WGS) entry which is preliminary data.</text>
</comment>
<gene>
    <name evidence="6" type="ORF">DWV06_07130</name>
</gene>
<protein>
    <submittedName>
        <fullName evidence="6">Carbohydrate ABC transporter substrate-binding protein</fullName>
    </submittedName>
</protein>
<evidence type="ECO:0000313" key="6">
    <source>
        <dbReference type="EMBL" id="RDU24085.1"/>
    </source>
</evidence>
<evidence type="ECO:0000256" key="1">
    <source>
        <dbReference type="ARBA" id="ARBA00022475"/>
    </source>
</evidence>
<evidence type="ECO:0000256" key="2">
    <source>
        <dbReference type="ARBA" id="ARBA00022729"/>
    </source>
</evidence>
<evidence type="ECO:0000256" key="5">
    <source>
        <dbReference type="ARBA" id="ARBA00023288"/>
    </source>
</evidence>
<sequence>MTAAFLMGCGKDAKRETVATNEMEVEGDDVTTLKVWTFIEFHQKFYTDMAKKWNQEHPDKKVKLVLSNLSYDDMHNKLSLALESKEGAPDVVDIELGKFPAFMVGEVGLRDLTDVIEPYKKSIVKSRLDIYSKEGKIYGLPTHVGATVAFYNTDLLKTAGINYEDIKTWDDFKEAGVKYYKATGKSFATIETTAQWMINLMLAQKGGDYLKEDGSLNVNNEIMAEVLEYIKGMQDTGAFSVIPGGQPDNEEAYPCYNNGEYAVQIMPFWNTSRFVNYMTDLAGKVAIAPTPVWKTSDKEFASIGGGGTGTAIVASGKHADLAAEVMAYIKLSEEANKEVWNVLGFDPVNTEVWSDTEITQNADNQYVKYFSNYPFDTLNKIKDNIGSLGSLTDEKWPSINNEFCTVTLNNIFENGMEVKEALKESQATLENEFKK</sequence>
<dbReference type="Pfam" id="PF01547">
    <property type="entry name" value="SBP_bac_1"/>
    <property type="match status" value="1"/>
</dbReference>
<keyword evidence="4" id="KW-0564">Palmitate</keyword>
<keyword evidence="1" id="KW-1003">Cell membrane</keyword>
<keyword evidence="7" id="KW-1185">Reference proteome</keyword>